<dbReference type="InterPro" id="IPR000297">
    <property type="entry name" value="PPIase_PpiC"/>
</dbReference>
<dbReference type="Pfam" id="PF13616">
    <property type="entry name" value="Rotamase_3"/>
    <property type="match status" value="1"/>
</dbReference>
<keyword evidence="11" id="KW-1185">Reference proteome</keyword>
<feature type="transmembrane region" description="Helical" evidence="8">
    <location>
        <begin position="12"/>
        <end position="31"/>
    </location>
</feature>
<dbReference type="InterPro" id="IPR046357">
    <property type="entry name" value="PPIase_dom_sf"/>
</dbReference>
<dbReference type="OrthoDB" id="14196at2"/>
<dbReference type="PANTHER" id="PTHR47245">
    <property type="entry name" value="PEPTIDYLPROLYL ISOMERASE"/>
    <property type="match status" value="1"/>
</dbReference>
<evidence type="ECO:0000256" key="6">
    <source>
        <dbReference type="PROSITE-ProRule" id="PRU00278"/>
    </source>
</evidence>
<keyword evidence="4 6" id="KW-0697">Rotamase</keyword>
<dbReference type="SUPFAM" id="SSF109998">
    <property type="entry name" value="Triger factor/SurA peptide-binding domain-like"/>
    <property type="match status" value="1"/>
</dbReference>
<keyword evidence="8" id="KW-0812">Transmembrane</keyword>
<dbReference type="Proteomes" id="UP000255328">
    <property type="component" value="Unassembled WGS sequence"/>
</dbReference>
<comment type="catalytic activity">
    <reaction evidence="1">
        <text>[protein]-peptidylproline (omega=180) = [protein]-peptidylproline (omega=0)</text>
        <dbReference type="Rhea" id="RHEA:16237"/>
        <dbReference type="Rhea" id="RHEA-COMP:10747"/>
        <dbReference type="Rhea" id="RHEA-COMP:10748"/>
        <dbReference type="ChEBI" id="CHEBI:83833"/>
        <dbReference type="ChEBI" id="CHEBI:83834"/>
        <dbReference type="EC" id="5.2.1.8"/>
    </reaction>
</comment>
<keyword evidence="8" id="KW-0472">Membrane</keyword>
<dbReference type="PANTHER" id="PTHR47245:SF1">
    <property type="entry name" value="FOLDASE PROTEIN PRSA"/>
    <property type="match status" value="1"/>
</dbReference>
<dbReference type="AlphaFoldDB" id="A0A377GZC7"/>
<accession>A0A377GZC7</accession>
<dbReference type="Gene3D" id="3.10.50.40">
    <property type="match status" value="2"/>
</dbReference>
<dbReference type="InterPro" id="IPR027304">
    <property type="entry name" value="Trigger_fact/SurA_dom_sf"/>
</dbReference>
<feature type="coiled-coil region" evidence="7">
    <location>
        <begin position="353"/>
        <end position="380"/>
    </location>
</feature>
<keyword evidence="8" id="KW-1133">Transmembrane helix</keyword>
<dbReference type="RefSeq" id="WP_115271005.1">
    <property type="nucleotide sequence ID" value="NZ_UGGU01000003.1"/>
</dbReference>
<dbReference type="PROSITE" id="PS50198">
    <property type="entry name" value="PPIC_PPIASE_2"/>
    <property type="match status" value="1"/>
</dbReference>
<evidence type="ECO:0000256" key="4">
    <source>
        <dbReference type="ARBA" id="ARBA00023110"/>
    </source>
</evidence>
<evidence type="ECO:0000313" key="10">
    <source>
        <dbReference type="EMBL" id="STO32112.1"/>
    </source>
</evidence>
<proteinExistence type="predicted"/>
<evidence type="ECO:0000256" key="2">
    <source>
        <dbReference type="ARBA" id="ARBA00013194"/>
    </source>
</evidence>
<dbReference type="Pfam" id="PF13624">
    <property type="entry name" value="SurA_N_3"/>
    <property type="match status" value="1"/>
</dbReference>
<evidence type="ECO:0000256" key="8">
    <source>
        <dbReference type="SAM" id="Phobius"/>
    </source>
</evidence>
<feature type="domain" description="PpiC" evidence="9">
    <location>
        <begin position="339"/>
        <end position="436"/>
    </location>
</feature>
<evidence type="ECO:0000259" key="9">
    <source>
        <dbReference type="PROSITE" id="PS50198"/>
    </source>
</evidence>
<evidence type="ECO:0000256" key="3">
    <source>
        <dbReference type="ARBA" id="ARBA00022729"/>
    </source>
</evidence>
<dbReference type="SUPFAM" id="SSF54534">
    <property type="entry name" value="FKBP-like"/>
    <property type="match status" value="1"/>
</dbReference>
<dbReference type="EMBL" id="UGGU01000003">
    <property type="protein sequence ID" value="STO32112.1"/>
    <property type="molecule type" value="Genomic_DNA"/>
</dbReference>
<dbReference type="Gene3D" id="1.10.4030.10">
    <property type="entry name" value="Porin chaperone SurA, peptide-binding domain"/>
    <property type="match status" value="1"/>
</dbReference>
<name>A0A377GZC7_9FUSO</name>
<reference evidence="10 11" key="1">
    <citation type="submission" date="2018-06" db="EMBL/GenBank/DDBJ databases">
        <authorList>
            <consortium name="Pathogen Informatics"/>
            <person name="Doyle S."/>
        </authorList>
    </citation>
    <scope>NUCLEOTIDE SEQUENCE [LARGE SCALE GENOMIC DNA]</scope>
    <source>
        <strain evidence="10 11">NCTC10723</strain>
    </source>
</reference>
<dbReference type="GO" id="GO:0003755">
    <property type="term" value="F:peptidyl-prolyl cis-trans isomerase activity"/>
    <property type="evidence" value="ECO:0007669"/>
    <property type="project" value="UniProtKB-KW"/>
</dbReference>
<evidence type="ECO:0000313" key="11">
    <source>
        <dbReference type="Proteomes" id="UP000255328"/>
    </source>
</evidence>
<keyword evidence="7" id="KW-0175">Coiled coil</keyword>
<evidence type="ECO:0000256" key="7">
    <source>
        <dbReference type="SAM" id="Coils"/>
    </source>
</evidence>
<organism evidence="10 11">
    <name type="scientific">Fusobacterium necrogenes</name>
    <dbReference type="NCBI Taxonomy" id="858"/>
    <lineage>
        <taxon>Bacteria</taxon>
        <taxon>Fusobacteriati</taxon>
        <taxon>Fusobacteriota</taxon>
        <taxon>Fusobacteriia</taxon>
        <taxon>Fusobacteriales</taxon>
        <taxon>Fusobacteriaceae</taxon>
        <taxon>Fusobacterium</taxon>
    </lineage>
</organism>
<evidence type="ECO:0000256" key="1">
    <source>
        <dbReference type="ARBA" id="ARBA00000971"/>
    </source>
</evidence>
<keyword evidence="5 6" id="KW-0413">Isomerase</keyword>
<evidence type="ECO:0000256" key="5">
    <source>
        <dbReference type="ARBA" id="ARBA00023235"/>
    </source>
</evidence>
<dbReference type="InterPro" id="IPR050245">
    <property type="entry name" value="PrsA_foldase"/>
</dbReference>
<sequence>MAIRKFRKHIKPFIWFITIIFMVSSAILAYMNIKSSYSRVNIYAFKLNGEKILKFDVEKTKSNLTQGYSRYLGDKLDKDLVEVIAFDDVVKRNLTLGIADDLNLKVPNSEINAQYDAIENSVGDKEQFKRMLAVQGYTKKTFKNDIRDNILVEKTFQKIQEGIEPTEEEIEANYNQNKDTLYKDKTLEEVKPEIIKALKEEKGLEKYLELLEVAKQNAKIENVAPEYQNLVEKVEIDKDGFKITNVDLAKRTLNMLFAGDIIKNGEESGAKLYYDSQIKIANEAKKRGITVKATLPVDYQFAIYQNGLLENIKSELKPTEKELKEYFEKNSLKYDTFPSAQANIAVVQVDPSSADKEKAKKEAEDILKELTTENFKEKAKELSQGPSAGNGGELGWFSKGDMVEPFQKAAFEGEVGKIYPIPVETVFGYHLIYVEDRNDKEEKVKASHILITPKVSVETKKAKEEEIKGLLTKLQNKELTFDKLTGERKDIIQSSSFKINNAGYISGLGYNEVLAKKILDAPSNKVESLTIEDKIYIFDKTEDVKYKKANFKDVIESVKKDYLNSKAQEVMKKYI</sequence>
<protein>
    <recommendedName>
        <fullName evidence="2">peptidylprolyl isomerase</fullName>
        <ecNumber evidence="2">5.2.1.8</ecNumber>
    </recommendedName>
</protein>
<dbReference type="EC" id="5.2.1.8" evidence="2"/>
<gene>
    <name evidence="10" type="primary">cbf2</name>
    <name evidence="10" type="ORF">NCTC10723_01591</name>
</gene>
<keyword evidence="3" id="KW-0732">Signal</keyword>